<sequence>MARDDNKKTILEGQAAINLWLEGVDVWNQWVADNPVADISFEDADFRQYDKVSFERYMFPKGHVNFSRAQFGKGDVYFDRARFGEGDVDFSSAQFGEGDISFEGAQFGNGSAYFFSAQFGPGNTDFSRAQFSKGIVNFDFAQFGEGDVNFYSTQFGEGDAYFYNTLFSRGNVYFYCAQFGEGNVSFEGAQFGQGFVNFYGTQFGTGDVYFDGAQFEQGDVSFYGTQFGEGTIGFSNVQFGEGDVSLASAKILGRLEFSNLVKVHKISGLSFKFTTFEGPVDMDGNEFHCIPDFTNTKLSHQLSLSHFSVKPKMRNKGKLFVKTLIGLRQIWLGSQLRFSSTKKAIKLSRIMAKKFPWLAQATAADRQDIDRLRRLKELAESNKHHKLALDLHIEEMKCSRWIETPWHQLFTEFLFQKLGDYGRSILRPILSLILLWLVCAPIYAVASNNKEISSDALIFSFSQMFSIIPSSKDARTESSQALYGTLIDGKLVVDVPHMVFAVAGVQSLASVALVFLIGLALRNRFRI</sequence>
<keyword evidence="1" id="KW-1133">Transmembrane helix</keyword>
<comment type="caution">
    <text evidence="2">The sequence shown here is derived from an EMBL/GenBank/DDBJ whole genome shotgun (WGS) entry which is preliminary data.</text>
</comment>
<gene>
    <name evidence="2" type="ORF">QNM18_25165</name>
</gene>
<keyword evidence="1" id="KW-0812">Transmembrane</keyword>
<dbReference type="Proteomes" id="UP001231915">
    <property type="component" value="Unassembled WGS sequence"/>
</dbReference>
<keyword evidence="3" id="KW-1185">Reference proteome</keyword>
<dbReference type="RefSeq" id="WP_284138773.1">
    <property type="nucleotide sequence ID" value="NZ_JASJUT010000016.1"/>
</dbReference>
<dbReference type="EMBL" id="JASJUT010000016">
    <property type="protein sequence ID" value="MDK2598349.1"/>
    <property type="molecule type" value="Genomic_DNA"/>
</dbReference>
<feature type="transmembrane region" description="Helical" evidence="1">
    <location>
        <begin position="425"/>
        <end position="446"/>
    </location>
</feature>
<organism evidence="2 3">
    <name type="scientific">Pseudoalteromonas obscura</name>
    <dbReference type="NCBI Taxonomy" id="3048491"/>
    <lineage>
        <taxon>Bacteria</taxon>
        <taxon>Pseudomonadati</taxon>
        <taxon>Pseudomonadota</taxon>
        <taxon>Gammaproteobacteria</taxon>
        <taxon>Alteromonadales</taxon>
        <taxon>Pseudoalteromonadaceae</taxon>
        <taxon>Pseudoalteromonas</taxon>
    </lineage>
</organism>
<protein>
    <recommendedName>
        <fullName evidence="4">Pentapeptide repeat-containing protein</fullName>
    </recommendedName>
</protein>
<name>A0ABT7ETM7_9GAMM</name>
<feature type="transmembrane region" description="Helical" evidence="1">
    <location>
        <begin position="498"/>
        <end position="521"/>
    </location>
</feature>
<accession>A0ABT7ETM7</accession>
<reference evidence="2 3" key="1">
    <citation type="submission" date="2023-05" db="EMBL/GenBank/DDBJ databases">
        <title>Pseudoalteromonas ardens sp. nov., Pseudoalteromonas obscura sp. nov., and Pseudoalteromonas umbrosa sp. nov., isolated from the coral Montipora capitata.</title>
        <authorList>
            <person name="Thomas E.M."/>
            <person name="Smith E.M."/>
            <person name="Papke E."/>
            <person name="Shlafstein M.D."/>
            <person name="Oline D.K."/>
            <person name="Videau P."/>
            <person name="Saw J.H."/>
            <person name="Strangman W.K."/>
            <person name="Ushijima B."/>
        </authorList>
    </citation>
    <scope>NUCLEOTIDE SEQUENCE [LARGE SCALE GENOMIC DNA]</scope>
    <source>
        <strain evidence="2 3">P94</strain>
    </source>
</reference>
<evidence type="ECO:0000256" key="1">
    <source>
        <dbReference type="SAM" id="Phobius"/>
    </source>
</evidence>
<evidence type="ECO:0000313" key="2">
    <source>
        <dbReference type="EMBL" id="MDK2598349.1"/>
    </source>
</evidence>
<evidence type="ECO:0000313" key="3">
    <source>
        <dbReference type="Proteomes" id="UP001231915"/>
    </source>
</evidence>
<keyword evidence="1" id="KW-0472">Membrane</keyword>
<evidence type="ECO:0008006" key="4">
    <source>
        <dbReference type="Google" id="ProtNLM"/>
    </source>
</evidence>
<proteinExistence type="predicted"/>